<reference evidence="1 2" key="1">
    <citation type="submission" date="2016-11" db="EMBL/GenBank/DDBJ databases">
        <authorList>
            <person name="Jaros S."/>
            <person name="Januszkiewicz K."/>
            <person name="Wedrychowicz H."/>
        </authorList>
    </citation>
    <scope>NUCLEOTIDE SEQUENCE [LARGE SCALE GENOMIC DNA]</scope>
    <source>
        <strain evidence="1 2">DSM 26910</strain>
    </source>
</reference>
<sequence length="90" mass="10023">MEKERVLIATDSTTLKNVLNEILKSNTDTKTVPGIEKDKLTKKQASELAGISIPTLNKQIKAGKFKVYSIGVKKYLLKSEMEKALRTSNI</sequence>
<dbReference type="STRING" id="1484053.SAMN05444274_10687"/>
<evidence type="ECO:0000313" key="2">
    <source>
        <dbReference type="Proteomes" id="UP000184164"/>
    </source>
</evidence>
<accession>A0A1M5CEL3</accession>
<keyword evidence="2" id="KW-1185">Reference proteome</keyword>
<gene>
    <name evidence="1" type="ORF">SAMN05444274_10687</name>
</gene>
<protein>
    <submittedName>
        <fullName evidence="1">Helix-turn-helix domain-containing protein</fullName>
    </submittedName>
</protein>
<dbReference type="EMBL" id="FQUM01000006">
    <property type="protein sequence ID" value="SHF53141.1"/>
    <property type="molecule type" value="Genomic_DNA"/>
</dbReference>
<dbReference type="AlphaFoldDB" id="A0A1M5CEL3"/>
<dbReference type="OrthoDB" id="1097811at2"/>
<proteinExistence type="predicted"/>
<name>A0A1M5CEL3_9BACT</name>
<dbReference type="RefSeq" id="WP_073002367.1">
    <property type="nucleotide sequence ID" value="NZ_FQUM01000006.1"/>
</dbReference>
<evidence type="ECO:0000313" key="1">
    <source>
        <dbReference type="EMBL" id="SHF53141.1"/>
    </source>
</evidence>
<organism evidence="1 2">
    <name type="scientific">Mariniphaga anaerophila</name>
    <dbReference type="NCBI Taxonomy" id="1484053"/>
    <lineage>
        <taxon>Bacteria</taxon>
        <taxon>Pseudomonadati</taxon>
        <taxon>Bacteroidota</taxon>
        <taxon>Bacteroidia</taxon>
        <taxon>Marinilabiliales</taxon>
        <taxon>Prolixibacteraceae</taxon>
        <taxon>Mariniphaga</taxon>
    </lineage>
</organism>
<dbReference type="Proteomes" id="UP000184164">
    <property type="component" value="Unassembled WGS sequence"/>
</dbReference>